<accession>A0A210QZL3</accession>
<dbReference type="PANTHER" id="PTHR33559">
    <property type="entry name" value="PROTEASOME ASSEMBLY CHAPERONE 4"/>
    <property type="match status" value="1"/>
</dbReference>
<keyword evidence="1" id="KW-0647">Proteasome</keyword>
<dbReference type="GO" id="GO:0043248">
    <property type="term" value="P:proteasome assembly"/>
    <property type="evidence" value="ECO:0007669"/>
    <property type="project" value="InterPro"/>
</dbReference>
<reference evidence="1 2" key="1">
    <citation type="journal article" date="2017" name="Nat. Ecol. Evol.">
        <title>Scallop genome provides insights into evolution of bilaterian karyotype and development.</title>
        <authorList>
            <person name="Wang S."/>
            <person name="Zhang J."/>
            <person name="Jiao W."/>
            <person name="Li J."/>
            <person name="Xun X."/>
            <person name="Sun Y."/>
            <person name="Guo X."/>
            <person name="Huan P."/>
            <person name="Dong B."/>
            <person name="Zhang L."/>
            <person name="Hu X."/>
            <person name="Sun X."/>
            <person name="Wang J."/>
            <person name="Zhao C."/>
            <person name="Wang Y."/>
            <person name="Wang D."/>
            <person name="Huang X."/>
            <person name="Wang R."/>
            <person name="Lv J."/>
            <person name="Li Y."/>
            <person name="Zhang Z."/>
            <person name="Liu B."/>
            <person name="Lu W."/>
            <person name="Hui Y."/>
            <person name="Liang J."/>
            <person name="Zhou Z."/>
            <person name="Hou R."/>
            <person name="Li X."/>
            <person name="Liu Y."/>
            <person name="Li H."/>
            <person name="Ning X."/>
            <person name="Lin Y."/>
            <person name="Zhao L."/>
            <person name="Xing Q."/>
            <person name="Dou J."/>
            <person name="Li Y."/>
            <person name="Mao J."/>
            <person name="Guo H."/>
            <person name="Dou H."/>
            <person name="Li T."/>
            <person name="Mu C."/>
            <person name="Jiang W."/>
            <person name="Fu Q."/>
            <person name="Fu X."/>
            <person name="Miao Y."/>
            <person name="Liu J."/>
            <person name="Yu Q."/>
            <person name="Li R."/>
            <person name="Liao H."/>
            <person name="Li X."/>
            <person name="Kong Y."/>
            <person name="Jiang Z."/>
            <person name="Chourrout D."/>
            <person name="Li R."/>
            <person name="Bao Z."/>
        </authorList>
    </citation>
    <scope>NUCLEOTIDE SEQUENCE [LARGE SCALE GENOMIC DNA]</scope>
    <source>
        <strain evidence="1 2">PY_sf001</strain>
    </source>
</reference>
<dbReference type="OrthoDB" id="368507at2759"/>
<dbReference type="PANTHER" id="PTHR33559:SF1">
    <property type="entry name" value="PROTEASOME ASSEMBLY CHAPERONE 4"/>
    <property type="match status" value="1"/>
</dbReference>
<dbReference type="AlphaFoldDB" id="A0A210QZL3"/>
<dbReference type="EMBL" id="NEDP02001152">
    <property type="protein sequence ID" value="OWF54208.1"/>
    <property type="molecule type" value="Genomic_DNA"/>
</dbReference>
<name>A0A210QZL3_MIZYE</name>
<organism evidence="1 2">
    <name type="scientific">Mizuhopecten yessoensis</name>
    <name type="common">Japanese scallop</name>
    <name type="synonym">Patinopecten yessoensis</name>
    <dbReference type="NCBI Taxonomy" id="6573"/>
    <lineage>
        <taxon>Eukaryota</taxon>
        <taxon>Metazoa</taxon>
        <taxon>Spiralia</taxon>
        <taxon>Lophotrochozoa</taxon>
        <taxon>Mollusca</taxon>
        <taxon>Bivalvia</taxon>
        <taxon>Autobranchia</taxon>
        <taxon>Pteriomorphia</taxon>
        <taxon>Pectinida</taxon>
        <taxon>Pectinoidea</taxon>
        <taxon>Pectinidae</taxon>
        <taxon>Mizuhopecten</taxon>
    </lineage>
</organism>
<comment type="caution">
    <text evidence="1">The sequence shown here is derived from an EMBL/GenBank/DDBJ whole genome shotgun (WGS) entry which is preliminary data.</text>
</comment>
<dbReference type="Proteomes" id="UP000242188">
    <property type="component" value="Unassembled WGS sequence"/>
</dbReference>
<protein>
    <submittedName>
        <fullName evidence="1">Proteasome assembly chaperone 4</fullName>
    </submittedName>
</protein>
<sequence length="136" mass="15133">MDATGGKEDEVVADKIPRMEDPKPSISVHTFHDQIIDNECFFQVIKLEDSFHLWIGNSPATFGSFTVALQTKFDKLPSSIPLLGGTDSPSNSLALQLAKKTGKQVFVSCNLPFHGQLMPLIEKRISQELNNHPEHF</sequence>
<gene>
    <name evidence="1" type="ORF">KP79_PYT00365</name>
</gene>
<dbReference type="InterPro" id="IPR032157">
    <property type="entry name" value="PAC4"/>
</dbReference>
<proteinExistence type="predicted"/>
<dbReference type="STRING" id="6573.A0A210QZL3"/>
<evidence type="ECO:0000313" key="1">
    <source>
        <dbReference type="EMBL" id="OWF54208.1"/>
    </source>
</evidence>
<dbReference type="GO" id="GO:0000502">
    <property type="term" value="C:proteasome complex"/>
    <property type="evidence" value="ECO:0007669"/>
    <property type="project" value="UniProtKB-KW"/>
</dbReference>
<keyword evidence="2" id="KW-1185">Reference proteome</keyword>
<evidence type="ECO:0000313" key="2">
    <source>
        <dbReference type="Proteomes" id="UP000242188"/>
    </source>
</evidence>
<dbReference type="Pfam" id="PF16093">
    <property type="entry name" value="PAC4"/>
    <property type="match status" value="1"/>
</dbReference>